<dbReference type="AlphaFoldDB" id="A0A8D2LT14"/>
<dbReference type="Proteomes" id="UP000694545">
    <property type="component" value="Unplaced"/>
</dbReference>
<name>A0A8D2LT14_VARKO</name>
<accession>A0A8D2LT14</accession>
<dbReference type="GO" id="GO:0001671">
    <property type="term" value="F:ATPase activator activity"/>
    <property type="evidence" value="ECO:0007669"/>
    <property type="project" value="TreeGrafter"/>
</dbReference>
<keyword evidence="3" id="KW-1185">Reference proteome</keyword>
<dbReference type="GO" id="GO:0042026">
    <property type="term" value="P:protein refolding"/>
    <property type="evidence" value="ECO:0007669"/>
    <property type="project" value="TreeGrafter"/>
</dbReference>
<dbReference type="GO" id="GO:0005829">
    <property type="term" value="C:cytosol"/>
    <property type="evidence" value="ECO:0007669"/>
    <property type="project" value="TreeGrafter"/>
</dbReference>
<dbReference type="Ensembl" id="ENSVKKT00000027018.1">
    <property type="protein sequence ID" value="ENSVKKP00000026373.1"/>
    <property type="gene ID" value="ENSVKKG00000017211.1"/>
</dbReference>
<evidence type="ECO:0000256" key="1">
    <source>
        <dbReference type="ARBA" id="ARBA00023186"/>
    </source>
</evidence>
<dbReference type="PANTHER" id="PTHR45168:SF1">
    <property type="entry name" value="DNAJ HOMOLOG SUBFAMILY B MEMBER 2"/>
    <property type="match status" value="1"/>
</dbReference>
<evidence type="ECO:0000313" key="2">
    <source>
        <dbReference type="Ensembl" id="ENSVKKP00000026373.1"/>
    </source>
</evidence>
<evidence type="ECO:0000313" key="3">
    <source>
        <dbReference type="Proteomes" id="UP000694545"/>
    </source>
</evidence>
<keyword evidence="1" id="KW-0143">Chaperone</keyword>
<dbReference type="InterPro" id="IPR043183">
    <property type="entry name" value="DNJB2/6-like"/>
</dbReference>
<dbReference type="OMA" id="GRVCAYE"/>
<protein>
    <submittedName>
        <fullName evidence="2">Uncharacterized protein</fullName>
    </submittedName>
</protein>
<dbReference type="GO" id="GO:0005789">
    <property type="term" value="C:endoplasmic reticulum membrane"/>
    <property type="evidence" value="ECO:0007669"/>
    <property type="project" value="TreeGrafter"/>
</dbReference>
<dbReference type="GO" id="GO:0030544">
    <property type="term" value="F:Hsp70 protein binding"/>
    <property type="evidence" value="ECO:0007669"/>
    <property type="project" value="InterPro"/>
</dbReference>
<sequence>MGPALAGFHSISTSTKFVNGKRITTKRILEHGQERIEIDEDGELKVAEVHGKKSMCGDSGRVCAYEGRSPVQKRTMH</sequence>
<dbReference type="GO" id="GO:0051082">
    <property type="term" value="F:unfolded protein binding"/>
    <property type="evidence" value="ECO:0007669"/>
    <property type="project" value="InterPro"/>
</dbReference>
<dbReference type="PANTHER" id="PTHR45168">
    <property type="entry name" value="DNAJ HOMOLOG SUBFAMILY B MEMBER 2"/>
    <property type="match status" value="1"/>
</dbReference>
<reference evidence="2" key="1">
    <citation type="submission" date="2025-08" db="UniProtKB">
        <authorList>
            <consortium name="Ensembl"/>
        </authorList>
    </citation>
    <scope>IDENTIFICATION</scope>
</reference>
<proteinExistence type="predicted"/>
<reference evidence="2" key="2">
    <citation type="submission" date="2025-09" db="UniProtKB">
        <authorList>
            <consortium name="Ensembl"/>
        </authorList>
    </citation>
    <scope>IDENTIFICATION</scope>
</reference>
<dbReference type="GO" id="GO:0036503">
    <property type="term" value="P:ERAD pathway"/>
    <property type="evidence" value="ECO:0007669"/>
    <property type="project" value="TreeGrafter"/>
</dbReference>
<dbReference type="GO" id="GO:0032436">
    <property type="term" value="P:positive regulation of proteasomal ubiquitin-dependent protein catabolic process"/>
    <property type="evidence" value="ECO:0007669"/>
    <property type="project" value="TreeGrafter"/>
</dbReference>
<organism evidence="2 3">
    <name type="scientific">Varanus komodoensis</name>
    <name type="common">Komodo dragon</name>
    <dbReference type="NCBI Taxonomy" id="61221"/>
    <lineage>
        <taxon>Eukaryota</taxon>
        <taxon>Metazoa</taxon>
        <taxon>Chordata</taxon>
        <taxon>Craniata</taxon>
        <taxon>Vertebrata</taxon>
        <taxon>Euteleostomi</taxon>
        <taxon>Lepidosauria</taxon>
        <taxon>Squamata</taxon>
        <taxon>Bifurcata</taxon>
        <taxon>Unidentata</taxon>
        <taxon>Episquamata</taxon>
        <taxon>Toxicofera</taxon>
        <taxon>Anguimorpha</taxon>
        <taxon>Paleoanguimorpha</taxon>
        <taxon>Varanoidea</taxon>
        <taxon>Varanidae</taxon>
        <taxon>Varanus</taxon>
    </lineage>
</organism>